<dbReference type="SUPFAM" id="SSF54909">
    <property type="entry name" value="Dimeric alpha+beta barrel"/>
    <property type="match status" value="1"/>
</dbReference>
<reference evidence="1" key="1">
    <citation type="journal article" date="2014" name="Int. J. Syst. Evol. Microbiol.">
        <title>Complete genome sequence of Corynebacterium casei LMG S-19264T (=DSM 44701T), isolated from a smear-ripened cheese.</title>
        <authorList>
            <consortium name="US DOE Joint Genome Institute (JGI-PGF)"/>
            <person name="Walter F."/>
            <person name="Albersmeier A."/>
            <person name="Kalinowski J."/>
            <person name="Ruckert C."/>
        </authorList>
    </citation>
    <scope>NUCLEOTIDE SEQUENCE</scope>
    <source>
        <strain evidence="1">KCTC 32513</strain>
    </source>
</reference>
<accession>A0A8J3G183</accession>
<evidence type="ECO:0000313" key="2">
    <source>
        <dbReference type="Proteomes" id="UP000634004"/>
    </source>
</evidence>
<evidence type="ECO:0000313" key="1">
    <source>
        <dbReference type="EMBL" id="GHA82816.1"/>
    </source>
</evidence>
<dbReference type="RefSeq" id="WP_189494542.1">
    <property type="nucleotide sequence ID" value="NZ_BMZH01000001.1"/>
</dbReference>
<name>A0A8J3G183_9PROT</name>
<gene>
    <name evidence="1" type="ORF">GCM10009069_02530</name>
</gene>
<dbReference type="InterPro" id="IPR009874">
    <property type="entry name" value="DUF1428"/>
</dbReference>
<dbReference type="InterPro" id="IPR011008">
    <property type="entry name" value="Dimeric_a/b-barrel"/>
</dbReference>
<keyword evidence="2" id="KW-1185">Reference proteome</keyword>
<reference evidence="1" key="2">
    <citation type="submission" date="2020-09" db="EMBL/GenBank/DDBJ databases">
        <authorList>
            <person name="Sun Q."/>
            <person name="Kim S."/>
        </authorList>
    </citation>
    <scope>NUCLEOTIDE SEQUENCE</scope>
    <source>
        <strain evidence="1">KCTC 32513</strain>
    </source>
</reference>
<comment type="caution">
    <text evidence="1">The sequence shown here is derived from an EMBL/GenBank/DDBJ whole genome shotgun (WGS) entry which is preliminary data.</text>
</comment>
<evidence type="ECO:0008006" key="3">
    <source>
        <dbReference type="Google" id="ProtNLM"/>
    </source>
</evidence>
<proteinExistence type="predicted"/>
<organism evidence="1 2">
    <name type="scientific">Algimonas arctica</name>
    <dbReference type="NCBI Taxonomy" id="1479486"/>
    <lineage>
        <taxon>Bacteria</taxon>
        <taxon>Pseudomonadati</taxon>
        <taxon>Pseudomonadota</taxon>
        <taxon>Alphaproteobacteria</taxon>
        <taxon>Maricaulales</taxon>
        <taxon>Robiginitomaculaceae</taxon>
        <taxon>Algimonas</taxon>
    </lineage>
</organism>
<protein>
    <recommendedName>
        <fullName evidence="3">DUF1428 domain-containing protein</fullName>
    </recommendedName>
</protein>
<dbReference type="AlphaFoldDB" id="A0A8J3G183"/>
<dbReference type="Gene3D" id="3.30.70.100">
    <property type="match status" value="1"/>
</dbReference>
<dbReference type="Proteomes" id="UP000634004">
    <property type="component" value="Unassembled WGS sequence"/>
</dbReference>
<dbReference type="PIRSF" id="PIRSF007028">
    <property type="entry name" value="UCP007028"/>
    <property type="match status" value="1"/>
</dbReference>
<sequence length="117" mass="12902">MTYVDVFVAAVPHKNKAEYIRHAEAFAKMFKRQGAIAYSEAWGDDVPDGTVTSMPMAVQKTEDEDVVVGWTIWPDKTTRDAGWAAAESDPTMAEFGSTMPFDGKRMIYGGFNQIVSG</sequence>
<dbReference type="Pfam" id="PF07237">
    <property type="entry name" value="DUF1428"/>
    <property type="match status" value="1"/>
</dbReference>
<dbReference type="EMBL" id="BMZH01000001">
    <property type="protein sequence ID" value="GHA82816.1"/>
    <property type="molecule type" value="Genomic_DNA"/>
</dbReference>